<keyword evidence="2" id="KW-1185">Reference proteome</keyword>
<evidence type="ECO:0000313" key="2">
    <source>
        <dbReference type="Proteomes" id="UP001162992"/>
    </source>
</evidence>
<gene>
    <name evidence="1" type="ORF">O6H91_13G025400</name>
</gene>
<dbReference type="EMBL" id="CM055104">
    <property type="protein sequence ID" value="KAJ7532913.1"/>
    <property type="molecule type" value="Genomic_DNA"/>
</dbReference>
<reference evidence="2" key="1">
    <citation type="journal article" date="2024" name="Proc. Natl. Acad. Sci. U.S.A.">
        <title>Extraordinary preservation of gene collinearity over three hundred million years revealed in homosporous lycophytes.</title>
        <authorList>
            <person name="Li C."/>
            <person name="Wickell D."/>
            <person name="Kuo L.Y."/>
            <person name="Chen X."/>
            <person name="Nie B."/>
            <person name="Liao X."/>
            <person name="Peng D."/>
            <person name="Ji J."/>
            <person name="Jenkins J."/>
            <person name="Williams M."/>
            <person name="Shu S."/>
            <person name="Plott C."/>
            <person name="Barry K."/>
            <person name="Rajasekar S."/>
            <person name="Grimwood J."/>
            <person name="Han X."/>
            <person name="Sun S."/>
            <person name="Hou Z."/>
            <person name="He W."/>
            <person name="Dai G."/>
            <person name="Sun C."/>
            <person name="Schmutz J."/>
            <person name="Leebens-Mack J.H."/>
            <person name="Li F.W."/>
            <person name="Wang L."/>
        </authorList>
    </citation>
    <scope>NUCLEOTIDE SEQUENCE [LARGE SCALE GENOMIC DNA]</scope>
    <source>
        <strain evidence="2">cv. PW_Plant_1</strain>
    </source>
</reference>
<proteinExistence type="predicted"/>
<accession>A0ACC2BTE1</accession>
<sequence length="79" mass="9032">MKTFNCLMVLTEVGLLCGFCKTIEHSPTIIETFAVFRKFSLSSRHKQAHHSYIHSSLLNAGMSVHGRILQEKRTQIKRS</sequence>
<organism evidence="1 2">
    <name type="scientific">Diphasiastrum complanatum</name>
    <name type="common">Issler's clubmoss</name>
    <name type="synonym">Lycopodium complanatum</name>
    <dbReference type="NCBI Taxonomy" id="34168"/>
    <lineage>
        <taxon>Eukaryota</taxon>
        <taxon>Viridiplantae</taxon>
        <taxon>Streptophyta</taxon>
        <taxon>Embryophyta</taxon>
        <taxon>Tracheophyta</taxon>
        <taxon>Lycopodiopsida</taxon>
        <taxon>Lycopodiales</taxon>
        <taxon>Lycopodiaceae</taxon>
        <taxon>Lycopodioideae</taxon>
        <taxon>Diphasiastrum</taxon>
    </lineage>
</organism>
<comment type="caution">
    <text evidence="1">The sequence shown here is derived from an EMBL/GenBank/DDBJ whole genome shotgun (WGS) entry which is preliminary data.</text>
</comment>
<evidence type="ECO:0000313" key="1">
    <source>
        <dbReference type="EMBL" id="KAJ7532913.1"/>
    </source>
</evidence>
<dbReference type="Proteomes" id="UP001162992">
    <property type="component" value="Chromosome 13"/>
</dbReference>
<name>A0ACC2BTE1_DIPCM</name>
<protein>
    <submittedName>
        <fullName evidence="1">Uncharacterized protein</fullName>
    </submittedName>
</protein>